<keyword evidence="7" id="KW-0175">Coiled coil</keyword>
<evidence type="ECO:0000256" key="1">
    <source>
        <dbReference type="ARBA" id="ARBA00004245"/>
    </source>
</evidence>
<dbReference type="Pfam" id="PF07989">
    <property type="entry name" value="Cnn_1N"/>
    <property type="match status" value="1"/>
</dbReference>
<evidence type="ECO:0000256" key="6">
    <source>
        <dbReference type="ARBA" id="ARBA00023212"/>
    </source>
</evidence>
<proteinExistence type="predicted"/>
<evidence type="ECO:0000256" key="5">
    <source>
        <dbReference type="ARBA" id="ARBA00023034"/>
    </source>
</evidence>
<feature type="compositionally biased region" description="Polar residues" evidence="8">
    <location>
        <begin position="307"/>
        <end position="317"/>
    </location>
</feature>
<feature type="compositionally biased region" description="Polar residues" evidence="8">
    <location>
        <begin position="193"/>
        <end position="205"/>
    </location>
</feature>
<dbReference type="GO" id="GO:0005794">
    <property type="term" value="C:Golgi apparatus"/>
    <property type="evidence" value="ECO:0007669"/>
    <property type="project" value="UniProtKB-SubCell"/>
</dbReference>
<dbReference type="PANTHER" id="PTHR46501">
    <property type="entry name" value="MYOMEGALIN"/>
    <property type="match status" value="1"/>
</dbReference>
<dbReference type="AlphaFoldDB" id="A0A673KV98"/>
<feature type="region of interest" description="Disordered" evidence="8">
    <location>
        <begin position="190"/>
        <end position="214"/>
    </location>
</feature>
<comment type="subcellular location">
    <subcellularLocation>
        <location evidence="1">Cytoplasm</location>
        <location evidence="1">Cytoskeleton</location>
    </subcellularLocation>
    <subcellularLocation>
        <location evidence="2">Golgi apparatus</location>
    </subcellularLocation>
</comment>
<evidence type="ECO:0000259" key="9">
    <source>
        <dbReference type="Pfam" id="PF07989"/>
    </source>
</evidence>
<dbReference type="GO" id="GO:0005813">
    <property type="term" value="C:centrosome"/>
    <property type="evidence" value="ECO:0007669"/>
    <property type="project" value="TreeGrafter"/>
</dbReference>
<feature type="compositionally biased region" description="Basic and acidic residues" evidence="8">
    <location>
        <begin position="1212"/>
        <end position="1224"/>
    </location>
</feature>
<dbReference type="InterPro" id="IPR052593">
    <property type="entry name" value="MT-associated_AKAP9-binding"/>
</dbReference>
<keyword evidence="12" id="KW-1185">Reference proteome</keyword>
<keyword evidence="5" id="KW-0333">Golgi apparatus</keyword>
<reference evidence="11" key="1">
    <citation type="submission" date="2025-08" db="UniProtKB">
        <authorList>
            <consortium name="Ensembl"/>
        </authorList>
    </citation>
    <scope>IDENTIFICATION</scope>
</reference>
<dbReference type="InterPro" id="IPR056273">
    <property type="entry name" value="CDK5RAP2_MYOME_CC"/>
</dbReference>
<evidence type="ECO:0000313" key="12">
    <source>
        <dbReference type="Proteomes" id="UP000472270"/>
    </source>
</evidence>
<evidence type="ECO:0000256" key="8">
    <source>
        <dbReference type="SAM" id="MobiDB-lite"/>
    </source>
</evidence>
<dbReference type="Proteomes" id="UP000472270">
    <property type="component" value="Unassembled WGS sequence"/>
</dbReference>
<feature type="compositionally biased region" description="Basic and acidic residues" evidence="8">
    <location>
        <begin position="1173"/>
        <end position="1183"/>
    </location>
</feature>
<feature type="coiled-coil region" evidence="7">
    <location>
        <begin position="54"/>
        <end position="124"/>
    </location>
</feature>
<feature type="domain" description="Centrosomin N-terminal motif 1" evidence="9">
    <location>
        <begin position="53"/>
        <end position="126"/>
    </location>
</feature>
<name>A0A673KV98_9TELE</name>
<protein>
    <submittedName>
        <fullName evidence="11">CDK5 regulatory subunit associated protein 2</fullName>
    </submittedName>
</protein>
<dbReference type="GO" id="GO:1903358">
    <property type="term" value="P:regulation of Golgi organization"/>
    <property type="evidence" value="ECO:0007669"/>
    <property type="project" value="TreeGrafter"/>
</dbReference>
<dbReference type="GO" id="GO:0090063">
    <property type="term" value="P:positive regulation of microtubule nucleation"/>
    <property type="evidence" value="ECO:0007669"/>
    <property type="project" value="TreeGrafter"/>
</dbReference>
<evidence type="ECO:0000256" key="2">
    <source>
        <dbReference type="ARBA" id="ARBA00004555"/>
    </source>
</evidence>
<sequence>MDSVVGEDQTLPFDINLSISRLPESLNSGNFSMDDMTAPLFPGQRMSPAKALTMKDYENQITALKKENFNLKLRIYFLEERVQQKCDDSTEDIYKTNIELKVEVESMKRDLAEKQELLVSASKALESLASRGVDDGREKMQREMDSLREAFSARIQELEESLQAAQEELESMATIAEQEKLKNLGLEKELQAAKQSGPSSDSGSTPERVRELQQALQGKESVIEQLQVSLKNQDAMIGELRSNDPKQPMAEQMAQLNSFIGQKDSQLQALREELDRGRENAERDKKVFVERQNELSRLEQKTRQLTEELNTAKSSNQTLKHTLEETEREKKTLSDELQEREIELAAEKKNSLKRDKTIQGLSLVLKEKEKEIEDLSGDLEEKDQALAKAREALHKAKLQKYQGTEDQQSLLLEQQAELSRLQAEAHSLLLEAQRLQRVLGSRDSELSLLQQAKLELEQELEQLQQQKKKGDKTINDLQNQLKKLNGALADRENALEQQRLEQQEQNRAAEQKLQNAIERLTASLNHKDQQLQDYMNMVKDLEKNRTQEEGDPMVGKLRARLKEKEKALEKAMDEKFAAVEEKENEIHLLQLSLRENERDVEHLNNLLSHNEETINSFDALIKERDLELQQLLNSLKNLQRCKDETEQILQRALREKDAIIQHLQQALDNKTRDMEEMANRVLNQSESQGRDLAEQMSQRLKVTEAMLSEAVKDRERLVTENQTAVENLLATISSKDQVLKESAERQVQALNKHAGELQDLRKELADTQLQLGNAQRLNATATQDGHLETAELRAMLAEKDALINKLLDRGQEKDRILLEMKTSEALPPQVLELRQTIEVLQEKLEEREAELSRRNSEETLDITTVSKTSMVVLKKELTQKTEALNAALKRENQLKMSLAELQSMVSELEIRLEGQTTNIESLTSTLNTKEIITELHQHLSQRGDSRLPLTRDQASQPSERECSISSLPQRERTIIGGDRQQQDVASLSDLLTEQTELNRALRAEQHLYSDLIRAVKERDSVERLQALQLELTAVSLLRQQLESGVQMNTELRDQLQKEIQRAKRREGSNPSELESMRDALEESQRWNASLQARLGQIQNRGGGVGQANDSMDTLSLIGDQTSYMSICVGEGPEEELQHLTIEQLRIKVLELQAVNAELQNKLLLMEKDIVGKDPVDSQKEPDLIKLSTPIKQSPIQQKPTSEDNVTPMPPNMKERCDEGDRSPEDVGESNQPSQTQRQQSGVQLASRFLRDGSEKAE</sequence>
<evidence type="ECO:0000256" key="3">
    <source>
        <dbReference type="ARBA" id="ARBA00022490"/>
    </source>
</evidence>
<dbReference type="Pfam" id="PF23246">
    <property type="entry name" value="CC_CDK5RAP2"/>
    <property type="match status" value="1"/>
</dbReference>
<feature type="compositionally biased region" description="Basic and acidic residues" evidence="8">
    <location>
        <begin position="1248"/>
        <end position="1257"/>
    </location>
</feature>
<dbReference type="PANTHER" id="PTHR46501:SF7">
    <property type="entry name" value="MYOMEGALIN ISOFORM X1"/>
    <property type="match status" value="1"/>
</dbReference>
<dbReference type="GO" id="GO:0060090">
    <property type="term" value="F:molecular adaptor activity"/>
    <property type="evidence" value="ECO:0007669"/>
    <property type="project" value="TreeGrafter"/>
</dbReference>
<keyword evidence="6" id="KW-0206">Cytoskeleton</keyword>
<accession>A0A673KV98</accession>
<keyword evidence="3" id="KW-0963">Cytoplasm</keyword>
<organism evidence="11 12">
    <name type="scientific">Sinocyclocheilus rhinocerous</name>
    <dbReference type="NCBI Taxonomy" id="307959"/>
    <lineage>
        <taxon>Eukaryota</taxon>
        <taxon>Metazoa</taxon>
        <taxon>Chordata</taxon>
        <taxon>Craniata</taxon>
        <taxon>Vertebrata</taxon>
        <taxon>Euteleostomi</taxon>
        <taxon>Actinopterygii</taxon>
        <taxon>Neopterygii</taxon>
        <taxon>Teleostei</taxon>
        <taxon>Ostariophysi</taxon>
        <taxon>Cypriniformes</taxon>
        <taxon>Cyprinidae</taxon>
        <taxon>Cyprininae</taxon>
        <taxon>Sinocyclocheilus</taxon>
    </lineage>
</organism>
<evidence type="ECO:0000259" key="10">
    <source>
        <dbReference type="Pfam" id="PF23246"/>
    </source>
</evidence>
<dbReference type="GO" id="GO:0007098">
    <property type="term" value="P:centrosome cycle"/>
    <property type="evidence" value="ECO:0007669"/>
    <property type="project" value="TreeGrafter"/>
</dbReference>
<feature type="coiled-coil region" evidence="7">
    <location>
        <begin position="628"/>
        <end position="680"/>
    </location>
</feature>
<feature type="coiled-coil region" evidence="7">
    <location>
        <begin position="1141"/>
        <end position="1168"/>
    </location>
</feature>
<feature type="coiled-coil region" evidence="7">
    <location>
        <begin position="740"/>
        <end position="777"/>
    </location>
</feature>
<keyword evidence="4" id="KW-0597">Phosphoprotein</keyword>
<evidence type="ECO:0000313" key="11">
    <source>
        <dbReference type="Ensembl" id="ENSSRHP00000067039.1"/>
    </source>
</evidence>
<feature type="domain" description="CDK5 regulatory subunit-associated protein 2/Myomegalin coiled coil" evidence="10">
    <location>
        <begin position="969"/>
        <end position="1061"/>
    </location>
</feature>
<evidence type="ECO:0000256" key="4">
    <source>
        <dbReference type="ARBA" id="ARBA00022553"/>
    </source>
</evidence>
<dbReference type="InterPro" id="IPR012943">
    <property type="entry name" value="Cnn_1N"/>
</dbReference>
<dbReference type="Ensembl" id="ENSSRHT00000068868.1">
    <property type="protein sequence ID" value="ENSSRHP00000067039.1"/>
    <property type="gene ID" value="ENSSRHG00000033312.1"/>
</dbReference>
<evidence type="ECO:0000256" key="7">
    <source>
        <dbReference type="SAM" id="Coils"/>
    </source>
</evidence>
<feature type="compositionally biased region" description="Basic and acidic residues" evidence="8">
    <location>
        <begin position="321"/>
        <end position="334"/>
    </location>
</feature>
<feature type="coiled-coil region" evidence="7">
    <location>
        <begin position="830"/>
        <end position="925"/>
    </location>
</feature>
<feature type="compositionally biased region" description="Polar residues" evidence="8">
    <location>
        <begin position="1189"/>
        <end position="1204"/>
    </location>
</feature>
<feature type="region of interest" description="Disordered" evidence="8">
    <location>
        <begin position="1173"/>
        <end position="1257"/>
    </location>
</feature>
<feature type="region of interest" description="Disordered" evidence="8">
    <location>
        <begin position="307"/>
        <end position="334"/>
    </location>
</feature>
<reference evidence="11" key="2">
    <citation type="submission" date="2025-09" db="UniProtKB">
        <authorList>
            <consortium name="Ensembl"/>
        </authorList>
    </citation>
    <scope>IDENTIFICATION</scope>
</reference>
<feature type="compositionally biased region" description="Polar residues" evidence="8">
    <location>
        <begin position="1228"/>
        <end position="1243"/>
    </location>
</feature>